<feature type="compositionally biased region" description="Polar residues" evidence="2">
    <location>
        <begin position="731"/>
        <end position="746"/>
    </location>
</feature>
<sequence>MDTIMLDDGDADADHDDGDHHRDGDDDDVYDDVEDDENGNGTSKRELEEAEEHVQQLLGKERDLQADLEMLEARLTSLNETCESLKKACLHPAIESPERYKTRSIAFMEEPFTPELVPEPARVDWPASPSKSSADVDISLLDEAHEQLLEAWAKRDAEMAKVEELTQQNAQLRRQLAKQSQGLLLMDADNSAGEARHLTSFVETVRAQLLEEGDLGDLGASEFQVSFPELEAELKAVSAEASQTLTAVRSALEQLQVGNAAPAELEALQELQQKSLSCQSQKRDLEKRLLELSTKSLNGVPESETGPEDSKSAAATRHMRGVTIAAVQLLTEVGPRPRASNDPYFQSAFQTSTRYGRGQKMQELATENAELRGALLSLSARLTQADLALRNITDADVTSIVRPAVFDRLFNGPRSLEQQIDHVRCDPWADGGRPSMRLERQAKHPIDSRRHFPSAIAEEPVISPRAMWLWSLPELPGPDWSVRFGLGQSAPSDDVRAKKDGARALWAEAAPGVPENVQPRFEFGRPGLDKTTEKAALDLSSRPQLWGKQRSLADKEAADSSERQHFSKTNYRRLDIKGDIDKAFDKAVEKASPPARSYVPVFTSWADLSGIGGKSAGSAADAAKVFFGALAKAPGVAWVALQVLMSLGGDDHSICQWSVIKPRAAEIGEPSLLPHPWTKLEGSDAPRDRFAFLGQEAGLEGLSRREGDASQADLASQARRPGSAPPRRPATPQSQPQGYHRNQSRGVSLPARCEDLPSLLWMAPILNAGGFSSEALSYAIALHKVYSQNKGGKFGLRQFAEQASSSFVDGLPSGLRQHLQQMLQTGRRTDVRWDVVVCHATPDVWHRDGAFGWGKVEPCPPTAARKSIGRAMYESDRLPESWVARINVMDQVWVPSKFAVEQFAKSGVPREKIAVLPEAVDVELFNPSVHEALDLELGGGLFRFVSVFKWEKRKGWDILLRAYFQEFSEADDVVLVIKTQPFHSGDDFEKKLREEISRAQNQGPQGPQGQAGRRPARLKLLARDLKLKELPGLYKAADAFVLPSRGEGWGRPHVEAMSMGLPVIATNWSGSTEFLLENASLPLRIDGLEPVENGPKGHQWAKPSEAHLRELMRWAAEHRAEARSLGEAARRLMLERFSPKAVVEKHLLPLLQRASGARAQRDSELTANKTAEELRRRQPHPPSAPYFLVPAAAGLKLKRPLLRWPAEFWKKSSHSTRRAAHSKESTNSQGSDEPDGFYHLAVGTKRLLVGFFCVWGLAAKEVFETPAGMPQAARGEEEVEAAEMAEVEGLRLQMKVSSAGTFDDVEETTLLQADAKASVVIDDLADFPTMLADGLGFS</sequence>
<feature type="compositionally biased region" description="Acidic residues" evidence="2">
    <location>
        <begin position="25"/>
        <end position="38"/>
    </location>
</feature>
<feature type="region of interest" description="Disordered" evidence="2">
    <location>
        <begin position="293"/>
        <end position="316"/>
    </location>
</feature>
<accession>A0A1Q9D3C1</accession>
<evidence type="ECO:0000313" key="4">
    <source>
        <dbReference type="Proteomes" id="UP000186817"/>
    </source>
</evidence>
<comment type="caution">
    <text evidence="3">The sequence shown here is derived from an EMBL/GenBank/DDBJ whole genome shotgun (WGS) entry which is preliminary data.</text>
</comment>
<proteinExistence type="predicted"/>
<evidence type="ECO:0000256" key="1">
    <source>
        <dbReference type="SAM" id="Coils"/>
    </source>
</evidence>
<dbReference type="EMBL" id="LSRX01000750">
    <property type="protein sequence ID" value="OLP89670.1"/>
    <property type="molecule type" value="Genomic_DNA"/>
</dbReference>
<organism evidence="3 4">
    <name type="scientific">Symbiodinium microadriaticum</name>
    <name type="common">Dinoflagellate</name>
    <name type="synonym">Zooxanthella microadriatica</name>
    <dbReference type="NCBI Taxonomy" id="2951"/>
    <lineage>
        <taxon>Eukaryota</taxon>
        <taxon>Sar</taxon>
        <taxon>Alveolata</taxon>
        <taxon>Dinophyceae</taxon>
        <taxon>Suessiales</taxon>
        <taxon>Symbiodiniaceae</taxon>
        <taxon>Symbiodinium</taxon>
    </lineage>
</organism>
<dbReference type="OrthoDB" id="2193793at2759"/>
<dbReference type="Gene3D" id="3.40.50.2000">
    <property type="entry name" value="Glycogen Phosphorylase B"/>
    <property type="match status" value="1"/>
</dbReference>
<gene>
    <name evidence="3" type="primary">mshA</name>
    <name evidence="3" type="ORF">AK812_SmicGene28862</name>
</gene>
<feature type="region of interest" description="Disordered" evidence="2">
    <location>
        <begin position="701"/>
        <end position="747"/>
    </location>
</feature>
<dbReference type="Proteomes" id="UP000186817">
    <property type="component" value="Unassembled WGS sequence"/>
</dbReference>
<dbReference type="Pfam" id="PF13692">
    <property type="entry name" value="Glyco_trans_1_4"/>
    <property type="match status" value="1"/>
</dbReference>
<dbReference type="PANTHER" id="PTHR46656:SF3">
    <property type="entry name" value="PUTATIVE-RELATED"/>
    <property type="match status" value="1"/>
</dbReference>
<feature type="region of interest" description="Disordered" evidence="2">
    <location>
        <begin position="1"/>
        <end position="55"/>
    </location>
</feature>
<keyword evidence="1" id="KW-0175">Coiled coil</keyword>
<evidence type="ECO:0000256" key="2">
    <source>
        <dbReference type="SAM" id="MobiDB-lite"/>
    </source>
</evidence>
<feature type="compositionally biased region" description="Acidic residues" evidence="2">
    <location>
        <begin position="1"/>
        <end position="16"/>
    </location>
</feature>
<feature type="region of interest" description="Disordered" evidence="2">
    <location>
        <begin position="1213"/>
        <end position="1234"/>
    </location>
</feature>
<feature type="coiled-coil region" evidence="1">
    <location>
        <begin position="155"/>
        <end position="182"/>
    </location>
</feature>
<dbReference type="GO" id="GO:0016740">
    <property type="term" value="F:transferase activity"/>
    <property type="evidence" value="ECO:0007669"/>
    <property type="project" value="UniProtKB-KW"/>
</dbReference>
<evidence type="ECO:0000313" key="3">
    <source>
        <dbReference type="EMBL" id="OLP89670.1"/>
    </source>
</evidence>
<keyword evidence="3" id="KW-0808">Transferase</keyword>
<protein>
    <submittedName>
        <fullName evidence="3">D-inositol 3-phosphate glycosyltransferase</fullName>
    </submittedName>
</protein>
<keyword evidence="4" id="KW-1185">Reference proteome</keyword>
<name>A0A1Q9D3C1_SYMMI</name>
<dbReference type="PANTHER" id="PTHR46656">
    <property type="entry name" value="PUTATIVE-RELATED"/>
    <property type="match status" value="1"/>
</dbReference>
<dbReference type="SUPFAM" id="SSF53756">
    <property type="entry name" value="UDP-Glycosyltransferase/glycogen phosphorylase"/>
    <property type="match status" value="1"/>
</dbReference>
<reference evidence="3 4" key="1">
    <citation type="submission" date="2016-02" db="EMBL/GenBank/DDBJ databases">
        <title>Genome analysis of coral dinoflagellate symbionts highlights evolutionary adaptations to a symbiotic lifestyle.</title>
        <authorList>
            <person name="Aranda M."/>
            <person name="Li Y."/>
            <person name="Liew Y.J."/>
            <person name="Baumgarten S."/>
            <person name="Simakov O."/>
            <person name="Wilson M."/>
            <person name="Piel J."/>
            <person name="Ashoor H."/>
            <person name="Bougouffa S."/>
            <person name="Bajic V.B."/>
            <person name="Ryu T."/>
            <person name="Ravasi T."/>
            <person name="Bayer T."/>
            <person name="Micklem G."/>
            <person name="Kim H."/>
            <person name="Bhak J."/>
            <person name="Lajeunesse T.C."/>
            <person name="Voolstra C.R."/>
        </authorList>
    </citation>
    <scope>NUCLEOTIDE SEQUENCE [LARGE SCALE GENOMIC DNA]</scope>
    <source>
        <strain evidence="3 4">CCMP2467</strain>
    </source>
</reference>